<dbReference type="GO" id="GO:0000730">
    <property type="term" value="P:DNA recombinase assembly"/>
    <property type="evidence" value="ECO:0007669"/>
    <property type="project" value="TreeGrafter"/>
</dbReference>
<evidence type="ECO:0000256" key="1">
    <source>
        <dbReference type="ARBA" id="ARBA00022741"/>
    </source>
</evidence>
<dbReference type="AlphaFoldDB" id="A0AAN6J290"/>
<evidence type="ECO:0000256" key="3">
    <source>
        <dbReference type="SAM" id="MobiDB-lite"/>
    </source>
</evidence>
<dbReference type="GO" id="GO:0005524">
    <property type="term" value="F:ATP binding"/>
    <property type="evidence" value="ECO:0007669"/>
    <property type="project" value="UniProtKB-KW"/>
</dbReference>
<dbReference type="InterPro" id="IPR027417">
    <property type="entry name" value="P-loop_NTPase"/>
</dbReference>
<dbReference type="GO" id="GO:0003697">
    <property type="term" value="F:single-stranded DNA binding"/>
    <property type="evidence" value="ECO:0007669"/>
    <property type="project" value="TreeGrafter"/>
</dbReference>
<dbReference type="GO" id="GO:0000150">
    <property type="term" value="F:DNA strand exchange activity"/>
    <property type="evidence" value="ECO:0007669"/>
    <property type="project" value="TreeGrafter"/>
</dbReference>
<sequence length="456" mass="48460">MTNLLSVLPDFDIQPYAHILPSLEKALISTADLLTLDALDVAKRAQVPPGDVRRLALAVVEGIHGPKSLVNGEGGHSGGSGESVGSNGESVGSNGESVEKSGDGTTLSRHEAISTLDDAFDAALCGGIAVGKLTELVGESAAGKTQFLLTLLLSVQLSSAHGTAKSALYISTEAPLPTLRLAQILEEHPKLSALPSDERPTMARVQSAHIHDLEAQDHILRYQVPIVIKRHNVGLLVIDSIAANYRPEFDRGKAKGSAAESFVKRSNQVTELGALLRHIAEKYKIAVVTANQVADRFATVVEPASQVPPSQQSTQKLQPTSPPYSTTHPARTAHGAGTERATTPPPTLSTDDPLSLDHQQRFFTGWGDEPSITNLKTPSLGLAWTNQLGARIALLKSPVYAVRPYAPPGEEPEIEGWERRFRVVFGGWCGESSTGFEIWRGGVRAVGGEGEEDGGS</sequence>
<dbReference type="Pfam" id="PF08423">
    <property type="entry name" value="Rad51"/>
    <property type="match status" value="1"/>
</dbReference>
<dbReference type="PANTHER" id="PTHR22942">
    <property type="entry name" value="RECA/RAD51/RADA DNA STRAND-PAIRING FAMILY MEMBER"/>
    <property type="match status" value="1"/>
</dbReference>
<dbReference type="GO" id="GO:0006312">
    <property type="term" value="P:mitotic recombination"/>
    <property type="evidence" value="ECO:0007669"/>
    <property type="project" value="TreeGrafter"/>
</dbReference>
<feature type="region of interest" description="Disordered" evidence="3">
    <location>
        <begin position="304"/>
        <end position="353"/>
    </location>
</feature>
<dbReference type="EMBL" id="JASUXU010000076">
    <property type="protein sequence ID" value="KAK0310280.1"/>
    <property type="molecule type" value="Genomic_DNA"/>
</dbReference>
<feature type="compositionally biased region" description="Polar residues" evidence="3">
    <location>
        <begin position="307"/>
        <end position="329"/>
    </location>
</feature>
<dbReference type="PANTHER" id="PTHR22942:SF66">
    <property type="entry name" value="RE19845P"/>
    <property type="match status" value="1"/>
</dbReference>
<comment type="caution">
    <text evidence="5">The sequence shown here is derived from an EMBL/GenBank/DDBJ whole genome shotgun (WGS) entry which is preliminary data.</text>
</comment>
<feature type="domain" description="RecA family profile 1" evidence="4">
    <location>
        <begin position="109"/>
        <end position="293"/>
    </location>
</feature>
<feature type="region of interest" description="Disordered" evidence="3">
    <location>
        <begin position="68"/>
        <end position="106"/>
    </location>
</feature>
<dbReference type="SUPFAM" id="SSF52540">
    <property type="entry name" value="P-loop containing nucleoside triphosphate hydrolases"/>
    <property type="match status" value="1"/>
</dbReference>
<dbReference type="PROSITE" id="PS50162">
    <property type="entry name" value="RECA_2"/>
    <property type="match status" value="1"/>
</dbReference>
<feature type="compositionally biased region" description="Basic and acidic residues" evidence="3">
    <location>
        <begin position="97"/>
        <end position="106"/>
    </location>
</feature>
<dbReference type="InterPro" id="IPR013632">
    <property type="entry name" value="Rad51_C"/>
</dbReference>
<dbReference type="GO" id="GO:0003690">
    <property type="term" value="F:double-stranded DNA binding"/>
    <property type="evidence" value="ECO:0007669"/>
    <property type="project" value="TreeGrafter"/>
</dbReference>
<organism evidence="5 6">
    <name type="scientific">Friedmanniomyces endolithicus</name>
    <dbReference type="NCBI Taxonomy" id="329885"/>
    <lineage>
        <taxon>Eukaryota</taxon>
        <taxon>Fungi</taxon>
        <taxon>Dikarya</taxon>
        <taxon>Ascomycota</taxon>
        <taxon>Pezizomycotina</taxon>
        <taxon>Dothideomycetes</taxon>
        <taxon>Dothideomycetidae</taxon>
        <taxon>Mycosphaerellales</taxon>
        <taxon>Teratosphaeriaceae</taxon>
        <taxon>Friedmanniomyces</taxon>
    </lineage>
</organism>
<evidence type="ECO:0000313" key="6">
    <source>
        <dbReference type="Proteomes" id="UP001168146"/>
    </source>
</evidence>
<reference evidence="5" key="1">
    <citation type="submission" date="2021-12" db="EMBL/GenBank/DDBJ databases">
        <title>Black yeast isolated from Biological Soil Crust.</title>
        <authorList>
            <person name="Kurbessoian T."/>
        </authorList>
    </citation>
    <scope>NUCLEOTIDE SEQUENCE</scope>
    <source>
        <strain evidence="5">CCFEE 5208</strain>
    </source>
</reference>
<dbReference type="Proteomes" id="UP001168146">
    <property type="component" value="Unassembled WGS sequence"/>
</dbReference>
<dbReference type="GO" id="GO:0061982">
    <property type="term" value="P:meiosis I cell cycle process"/>
    <property type="evidence" value="ECO:0007669"/>
    <property type="project" value="UniProtKB-ARBA"/>
</dbReference>
<dbReference type="InterPro" id="IPR020588">
    <property type="entry name" value="RecA_ATP-bd"/>
</dbReference>
<protein>
    <submittedName>
        <fullName evidence="5">DNA repair protein rhp57</fullName>
    </submittedName>
</protein>
<proteinExistence type="predicted"/>
<evidence type="ECO:0000259" key="4">
    <source>
        <dbReference type="PROSITE" id="PS50162"/>
    </source>
</evidence>
<name>A0AAN6J290_9PEZI</name>
<feature type="compositionally biased region" description="Gly residues" evidence="3">
    <location>
        <begin position="72"/>
        <end position="82"/>
    </location>
</feature>
<evidence type="ECO:0000313" key="5">
    <source>
        <dbReference type="EMBL" id="KAK0310280.1"/>
    </source>
</evidence>
<dbReference type="GO" id="GO:0140664">
    <property type="term" value="F:ATP-dependent DNA damage sensor activity"/>
    <property type="evidence" value="ECO:0007669"/>
    <property type="project" value="InterPro"/>
</dbReference>
<keyword evidence="2" id="KW-0067">ATP-binding</keyword>
<feature type="compositionally biased region" description="Low complexity" evidence="3">
    <location>
        <begin position="83"/>
        <end position="96"/>
    </location>
</feature>
<keyword evidence="1" id="KW-0547">Nucleotide-binding</keyword>
<accession>A0AAN6J290</accession>
<gene>
    <name evidence="5" type="primary">rhp57_2</name>
    <name evidence="5" type="ORF">LTR82_014807</name>
</gene>
<dbReference type="GO" id="GO:0042148">
    <property type="term" value="P:DNA strand invasion"/>
    <property type="evidence" value="ECO:0007669"/>
    <property type="project" value="TreeGrafter"/>
</dbReference>
<evidence type="ECO:0000256" key="2">
    <source>
        <dbReference type="ARBA" id="ARBA00022840"/>
    </source>
</evidence>
<dbReference type="Gene3D" id="3.40.50.300">
    <property type="entry name" value="P-loop containing nucleotide triphosphate hydrolases"/>
    <property type="match status" value="1"/>
</dbReference>